<evidence type="ECO:0000313" key="4">
    <source>
        <dbReference type="EMBL" id="KAK4135191.1"/>
    </source>
</evidence>
<dbReference type="AlphaFoldDB" id="A0AAN6UM42"/>
<feature type="compositionally biased region" description="Low complexity" evidence="2">
    <location>
        <begin position="898"/>
        <end position="908"/>
    </location>
</feature>
<evidence type="ECO:0000256" key="1">
    <source>
        <dbReference type="ARBA" id="ARBA00022737"/>
    </source>
</evidence>
<dbReference type="InterPro" id="IPR056884">
    <property type="entry name" value="NPHP3-like_N"/>
</dbReference>
<keyword evidence="1" id="KW-0677">Repeat</keyword>
<dbReference type="EMBL" id="MU853406">
    <property type="protein sequence ID" value="KAK4135191.1"/>
    <property type="molecule type" value="Genomic_DNA"/>
</dbReference>
<accession>A0AAN6UM42</accession>
<feature type="compositionally biased region" description="Pro residues" evidence="2">
    <location>
        <begin position="909"/>
        <end position="924"/>
    </location>
</feature>
<dbReference type="PANTHER" id="PTHR10039:SF16">
    <property type="entry name" value="GPI INOSITOL-DEACYLASE"/>
    <property type="match status" value="1"/>
</dbReference>
<evidence type="ECO:0000256" key="2">
    <source>
        <dbReference type="SAM" id="MobiDB-lite"/>
    </source>
</evidence>
<comment type="caution">
    <text evidence="4">The sequence shown here is derived from an EMBL/GenBank/DDBJ whole genome shotgun (WGS) entry which is preliminary data.</text>
</comment>
<name>A0AAN6UM42_9PEZI</name>
<reference evidence="4" key="1">
    <citation type="journal article" date="2023" name="Mol. Phylogenet. Evol.">
        <title>Genome-scale phylogeny and comparative genomics of the fungal order Sordariales.</title>
        <authorList>
            <person name="Hensen N."/>
            <person name="Bonometti L."/>
            <person name="Westerberg I."/>
            <person name="Brannstrom I.O."/>
            <person name="Guillou S."/>
            <person name="Cros-Aarteil S."/>
            <person name="Calhoun S."/>
            <person name="Haridas S."/>
            <person name="Kuo A."/>
            <person name="Mondo S."/>
            <person name="Pangilinan J."/>
            <person name="Riley R."/>
            <person name="LaButti K."/>
            <person name="Andreopoulos B."/>
            <person name="Lipzen A."/>
            <person name="Chen C."/>
            <person name="Yan M."/>
            <person name="Daum C."/>
            <person name="Ng V."/>
            <person name="Clum A."/>
            <person name="Steindorff A."/>
            <person name="Ohm R.A."/>
            <person name="Martin F."/>
            <person name="Silar P."/>
            <person name="Natvig D.O."/>
            <person name="Lalanne C."/>
            <person name="Gautier V."/>
            <person name="Ament-Velasquez S.L."/>
            <person name="Kruys A."/>
            <person name="Hutchinson M.I."/>
            <person name="Powell A.J."/>
            <person name="Barry K."/>
            <person name="Miller A.N."/>
            <person name="Grigoriev I.V."/>
            <person name="Debuchy R."/>
            <person name="Gladieux P."/>
            <person name="Hiltunen Thoren M."/>
            <person name="Johannesson H."/>
        </authorList>
    </citation>
    <scope>NUCLEOTIDE SEQUENCE</scope>
    <source>
        <strain evidence="4">CBS 123565</strain>
    </source>
</reference>
<keyword evidence="5" id="KW-1185">Reference proteome</keyword>
<feature type="compositionally biased region" description="Low complexity" evidence="2">
    <location>
        <begin position="824"/>
        <end position="835"/>
    </location>
</feature>
<feature type="region of interest" description="Disordered" evidence="2">
    <location>
        <begin position="807"/>
        <end position="961"/>
    </location>
</feature>
<proteinExistence type="predicted"/>
<feature type="compositionally biased region" description="Low complexity" evidence="2">
    <location>
        <begin position="851"/>
        <end position="868"/>
    </location>
</feature>
<feature type="domain" description="Nephrocystin 3-like N-terminal" evidence="3">
    <location>
        <begin position="221"/>
        <end position="387"/>
    </location>
</feature>
<sequence>MDVVGLTSSFLTVIGFGIQLYKDVKAFSDDTKGSCPSEIRKILVEVGSLNATLQTVVDLVNGVDPSPEEEARLARQFGGPIDGCRDCIDGLKKLLSSTQMDLVANPSKKASPKQKAKLFLDAVKWAGGRKEKCEALLSSLAVHKHSLNLGLTALCSGDIKQIGADVREVKRDVKHVKSTVNTMQAQLDESAQDKVFEWLESHTTNPSSNNNDAEKLYDSTTCSWLTRSGEWNTWLSDDSRSRFLWINGYAGAGKTILAYSMIEHLRRLTDPFNESPNAQRQDCSYYYCYHGRNEDAAVPFLAWIVRRFCMTSRSVPFILNSMYRHRETPTTLKLLDCLDAILTQFAKTYVVVDAVDESKPCKGLVDVLKTLGTDPRFGKLRVAVTSRRYAEIADVFQKHAIVVSMDQHPGVQADIQMYIKNMLGGKDYKKWDEWMPGLKETVGSAVLKSAKGMFRYAACQLQILHTCYSLKDLRERLNNLPDGIDATYAGILRAINDNKNRDLVLRALVLVMGAENDVSPIHSDTLAEGVFGPGSCHDIEKLKQYCLCLIQVRADKTVVLAHYTVREFLQSLGPKTERGGTFEGDEKLKFFALNAKTVADRYNSIIVSTAAASKFSGSRGSVKDDPNGNPIGFDPYALSRTRTAIFWDRKHTLQTHGSDRLISLLNPFGASSHGLRLFGSDGHKDSGNYVMFEWLVQYMTNNDPCAQRAAHLAMIVSLEEPGVVSEFLQKIEDRKNVFQAKINAKLPADFGTYYSNGAMESNPTAWTVLGLYVEGKRRGYFTDPKIAMLRKFFGEYLPESEVNSSIKLDTTRTSQEAGYRCPLSSTRTSSTSRSSKPQGSSPAQAPSQKGPSAPTPQTAPTKTASTQKGPPPAPTPQTAPAKAASTQKGPPPAPTPQTAPAKAASTQKGPPPAPTSQSRPPPAGPKKQEKPHVSSAQNQTAGTSGRASGKQEPGQQLPNKR</sequence>
<dbReference type="InterPro" id="IPR027417">
    <property type="entry name" value="P-loop_NTPase"/>
</dbReference>
<dbReference type="Gene3D" id="3.40.50.300">
    <property type="entry name" value="P-loop containing nucleotide triphosphate hydrolases"/>
    <property type="match status" value="1"/>
</dbReference>
<feature type="compositionally biased region" description="Polar residues" evidence="2">
    <location>
        <begin position="807"/>
        <end position="816"/>
    </location>
</feature>
<gene>
    <name evidence="4" type="ORF">BT67DRAFT_433348</name>
</gene>
<dbReference type="PANTHER" id="PTHR10039">
    <property type="entry name" value="AMELOGENIN"/>
    <property type="match status" value="1"/>
</dbReference>
<dbReference type="SUPFAM" id="SSF52540">
    <property type="entry name" value="P-loop containing nucleoside triphosphate hydrolases"/>
    <property type="match status" value="1"/>
</dbReference>
<dbReference type="Pfam" id="PF24883">
    <property type="entry name" value="NPHP3_N"/>
    <property type="match status" value="1"/>
</dbReference>
<feature type="compositionally biased region" description="Low complexity" evidence="2">
    <location>
        <begin position="878"/>
        <end position="888"/>
    </location>
</feature>
<protein>
    <recommendedName>
        <fullName evidence="3">Nephrocystin 3-like N-terminal domain-containing protein</fullName>
    </recommendedName>
</protein>
<feature type="compositionally biased region" description="Polar residues" evidence="2">
    <location>
        <begin position="836"/>
        <end position="850"/>
    </location>
</feature>
<evidence type="ECO:0000259" key="3">
    <source>
        <dbReference type="Pfam" id="PF24883"/>
    </source>
</evidence>
<feature type="compositionally biased region" description="Polar residues" evidence="2">
    <location>
        <begin position="934"/>
        <end position="946"/>
    </location>
</feature>
<evidence type="ECO:0000313" key="5">
    <source>
        <dbReference type="Proteomes" id="UP001304895"/>
    </source>
</evidence>
<organism evidence="4 5">
    <name type="scientific">Trichocladium antarcticum</name>
    <dbReference type="NCBI Taxonomy" id="1450529"/>
    <lineage>
        <taxon>Eukaryota</taxon>
        <taxon>Fungi</taxon>
        <taxon>Dikarya</taxon>
        <taxon>Ascomycota</taxon>
        <taxon>Pezizomycotina</taxon>
        <taxon>Sordariomycetes</taxon>
        <taxon>Sordariomycetidae</taxon>
        <taxon>Sordariales</taxon>
        <taxon>Chaetomiaceae</taxon>
        <taxon>Trichocladium</taxon>
    </lineage>
</organism>
<reference evidence="4" key="2">
    <citation type="submission" date="2023-05" db="EMBL/GenBank/DDBJ databases">
        <authorList>
            <consortium name="Lawrence Berkeley National Laboratory"/>
            <person name="Steindorff A."/>
            <person name="Hensen N."/>
            <person name="Bonometti L."/>
            <person name="Westerberg I."/>
            <person name="Brannstrom I.O."/>
            <person name="Guillou S."/>
            <person name="Cros-Aarteil S."/>
            <person name="Calhoun S."/>
            <person name="Haridas S."/>
            <person name="Kuo A."/>
            <person name="Mondo S."/>
            <person name="Pangilinan J."/>
            <person name="Riley R."/>
            <person name="Labutti K."/>
            <person name="Andreopoulos B."/>
            <person name="Lipzen A."/>
            <person name="Chen C."/>
            <person name="Yanf M."/>
            <person name="Daum C."/>
            <person name="Ng V."/>
            <person name="Clum A."/>
            <person name="Ohm R."/>
            <person name="Martin F."/>
            <person name="Silar P."/>
            <person name="Natvig D."/>
            <person name="Lalanne C."/>
            <person name="Gautier V."/>
            <person name="Ament-Velasquez S.L."/>
            <person name="Kruys A."/>
            <person name="Hutchinson M.I."/>
            <person name="Powell A.J."/>
            <person name="Barry K."/>
            <person name="Miller A.N."/>
            <person name="Grigoriev I.V."/>
            <person name="Debuchy R."/>
            <person name="Gladieux P."/>
            <person name="Thoren M.H."/>
            <person name="Johannesson H."/>
        </authorList>
    </citation>
    <scope>NUCLEOTIDE SEQUENCE</scope>
    <source>
        <strain evidence="4">CBS 123565</strain>
    </source>
</reference>
<dbReference type="Proteomes" id="UP001304895">
    <property type="component" value="Unassembled WGS sequence"/>
</dbReference>